<keyword evidence="1" id="KW-0472">Membrane</keyword>
<organism evidence="3 4">
    <name type="scientific">Candidatus Curtissbacteria bacterium RBG_13_40_7</name>
    <dbReference type="NCBI Taxonomy" id="1797706"/>
    <lineage>
        <taxon>Bacteria</taxon>
        <taxon>Candidatus Curtissiibacteriota</taxon>
    </lineage>
</organism>
<evidence type="ECO:0000313" key="3">
    <source>
        <dbReference type="EMBL" id="OGD84503.1"/>
    </source>
</evidence>
<accession>A0A1F5FY16</accession>
<keyword evidence="1" id="KW-0812">Transmembrane</keyword>
<dbReference type="SUPFAM" id="SSF49503">
    <property type="entry name" value="Cupredoxins"/>
    <property type="match status" value="1"/>
</dbReference>
<dbReference type="InterPro" id="IPR052721">
    <property type="entry name" value="ET_Amicyanin"/>
</dbReference>
<sequence length="139" mass="14644">MISKKSIVMIGIIASSSLILSACGMYGSSTNTGTGQTTESPQSGAVESPVTSKVITYTEGGFSPRQITVNVGETVEFMNNSSSNVQVNSALHPTHELFPELNIGVIAPGETKSTTFAEAGTYQYHNHLNASENGQIMVE</sequence>
<gene>
    <name evidence="3" type="ORF">A2165_01465</name>
</gene>
<dbReference type="Gene3D" id="2.60.40.420">
    <property type="entry name" value="Cupredoxins - blue copper proteins"/>
    <property type="match status" value="1"/>
</dbReference>
<feature type="domain" description="EfeO-type cupredoxin-like" evidence="2">
    <location>
        <begin position="52"/>
        <end position="138"/>
    </location>
</feature>
<dbReference type="PANTHER" id="PTHR36507">
    <property type="entry name" value="BLL1555 PROTEIN"/>
    <property type="match status" value="1"/>
</dbReference>
<dbReference type="PROSITE" id="PS51257">
    <property type="entry name" value="PROKAR_LIPOPROTEIN"/>
    <property type="match status" value="1"/>
</dbReference>
<dbReference type="EMBL" id="MFAU01000020">
    <property type="protein sequence ID" value="OGD84503.1"/>
    <property type="molecule type" value="Genomic_DNA"/>
</dbReference>
<name>A0A1F5FY16_9BACT</name>
<evidence type="ECO:0000256" key="1">
    <source>
        <dbReference type="SAM" id="Phobius"/>
    </source>
</evidence>
<proteinExistence type="predicted"/>
<dbReference type="Pfam" id="PF13473">
    <property type="entry name" value="Cupredoxin_1"/>
    <property type="match status" value="1"/>
</dbReference>
<reference evidence="3 4" key="1">
    <citation type="journal article" date="2016" name="Nat. Commun.">
        <title>Thousands of microbial genomes shed light on interconnected biogeochemical processes in an aquifer system.</title>
        <authorList>
            <person name="Anantharaman K."/>
            <person name="Brown C.T."/>
            <person name="Hug L.A."/>
            <person name="Sharon I."/>
            <person name="Castelle C.J."/>
            <person name="Probst A.J."/>
            <person name="Thomas B.C."/>
            <person name="Singh A."/>
            <person name="Wilkins M.J."/>
            <person name="Karaoz U."/>
            <person name="Brodie E.L."/>
            <person name="Williams K.H."/>
            <person name="Hubbard S.S."/>
            <person name="Banfield J.F."/>
        </authorList>
    </citation>
    <scope>NUCLEOTIDE SEQUENCE [LARGE SCALE GENOMIC DNA]</scope>
</reference>
<dbReference type="PANTHER" id="PTHR36507:SF1">
    <property type="entry name" value="BLL1555 PROTEIN"/>
    <property type="match status" value="1"/>
</dbReference>
<dbReference type="InterPro" id="IPR008972">
    <property type="entry name" value="Cupredoxin"/>
</dbReference>
<dbReference type="Proteomes" id="UP000179252">
    <property type="component" value="Unassembled WGS sequence"/>
</dbReference>
<comment type="caution">
    <text evidence="3">The sequence shown here is derived from an EMBL/GenBank/DDBJ whole genome shotgun (WGS) entry which is preliminary data.</text>
</comment>
<dbReference type="InterPro" id="IPR028096">
    <property type="entry name" value="EfeO_Cupredoxin"/>
</dbReference>
<evidence type="ECO:0000259" key="2">
    <source>
        <dbReference type="Pfam" id="PF13473"/>
    </source>
</evidence>
<keyword evidence="1" id="KW-1133">Transmembrane helix</keyword>
<dbReference type="AlphaFoldDB" id="A0A1F5FY16"/>
<evidence type="ECO:0000313" key="4">
    <source>
        <dbReference type="Proteomes" id="UP000179252"/>
    </source>
</evidence>
<feature type="transmembrane region" description="Helical" evidence="1">
    <location>
        <begin position="7"/>
        <end position="27"/>
    </location>
</feature>
<protein>
    <recommendedName>
        <fullName evidence="2">EfeO-type cupredoxin-like domain-containing protein</fullName>
    </recommendedName>
</protein>